<dbReference type="Pfam" id="PF07005">
    <property type="entry name" value="SBD_N"/>
    <property type="match status" value="1"/>
</dbReference>
<evidence type="ECO:0008006" key="11">
    <source>
        <dbReference type="Google" id="ProtNLM"/>
    </source>
</evidence>
<dbReference type="InterPro" id="IPR031475">
    <property type="entry name" value="NBD_C"/>
</dbReference>
<keyword evidence="5" id="KW-0067">ATP-binding</keyword>
<dbReference type="Gene3D" id="3.40.980.20">
    <property type="entry name" value="Four-carbon acid sugar kinase, nucleotide binding domain"/>
    <property type="match status" value="1"/>
</dbReference>
<accession>A0A7T8B9P0</accession>
<keyword evidence="10" id="KW-1185">Reference proteome</keyword>
<protein>
    <recommendedName>
        <fullName evidence="11">Four-carbon acid sugar kinase family protein</fullName>
    </recommendedName>
</protein>
<evidence type="ECO:0000313" key="10">
    <source>
        <dbReference type="Proteomes" id="UP000595917"/>
    </source>
</evidence>
<dbReference type="InterPro" id="IPR042213">
    <property type="entry name" value="NBD_C_sf"/>
</dbReference>
<keyword evidence="3" id="KW-0547">Nucleotide-binding</keyword>
<keyword evidence="2" id="KW-0808">Transferase</keyword>
<evidence type="ECO:0000256" key="1">
    <source>
        <dbReference type="ARBA" id="ARBA00005715"/>
    </source>
</evidence>
<dbReference type="GO" id="GO:0005524">
    <property type="term" value="F:ATP binding"/>
    <property type="evidence" value="ECO:0007669"/>
    <property type="project" value="UniProtKB-KW"/>
</dbReference>
<feature type="domain" description="Four-carbon acid sugar kinase N-terminal" evidence="7">
    <location>
        <begin position="12"/>
        <end position="222"/>
    </location>
</feature>
<evidence type="ECO:0000259" key="7">
    <source>
        <dbReference type="Pfam" id="PF07005"/>
    </source>
</evidence>
<evidence type="ECO:0000259" key="8">
    <source>
        <dbReference type="Pfam" id="PF17042"/>
    </source>
</evidence>
<evidence type="ECO:0000313" key="9">
    <source>
        <dbReference type="EMBL" id="QQO08672.1"/>
    </source>
</evidence>
<dbReference type="Gene3D" id="3.40.50.10840">
    <property type="entry name" value="Putative sugar-binding, N-terminal domain"/>
    <property type="match status" value="1"/>
</dbReference>
<comment type="similarity">
    <text evidence="1">Belongs to the four-carbon acid sugar kinase family.</text>
</comment>
<dbReference type="KEGG" id="bhc:JFL75_17345"/>
<evidence type="ECO:0000256" key="6">
    <source>
        <dbReference type="ARBA" id="ARBA00023277"/>
    </source>
</evidence>
<evidence type="ECO:0000256" key="5">
    <source>
        <dbReference type="ARBA" id="ARBA00022840"/>
    </source>
</evidence>
<evidence type="ECO:0000256" key="3">
    <source>
        <dbReference type="ARBA" id="ARBA00022741"/>
    </source>
</evidence>
<dbReference type="Proteomes" id="UP000595917">
    <property type="component" value="Chromosome"/>
</dbReference>
<proteinExistence type="inferred from homology"/>
<keyword evidence="4" id="KW-0418">Kinase</keyword>
<organism evidence="9 10">
    <name type="scientific">Breznakiella homolactica</name>
    <dbReference type="NCBI Taxonomy" id="2798577"/>
    <lineage>
        <taxon>Bacteria</taxon>
        <taxon>Pseudomonadati</taxon>
        <taxon>Spirochaetota</taxon>
        <taxon>Spirochaetia</taxon>
        <taxon>Spirochaetales</taxon>
        <taxon>Breznakiellaceae</taxon>
        <taxon>Breznakiella</taxon>
    </lineage>
</organism>
<dbReference type="SUPFAM" id="SSF142764">
    <property type="entry name" value="YgbK-like"/>
    <property type="match status" value="1"/>
</dbReference>
<evidence type="ECO:0000256" key="4">
    <source>
        <dbReference type="ARBA" id="ARBA00022777"/>
    </source>
</evidence>
<sequence>MNGIQGAYMVLMLIIADDFTGALDTGVQFAAKGIKTRVCTDLHGDYTHKSGVEVLVLDAETRQMNSHDAYETVFQIVSRARDAGVRYIYKKTDSALRGNIGSELAAVIDAADGGGLTFIPAYPKMGRTTKNGIHYIDAVPVAESSFGNAPIEPVLVSDVRQIIAGQSEKEVVLHTTPETAAVDAGRIHLYDIESDQEIKQVTERIGKDNLRLTAGCAGFAAVLLEVLEFHGAAPVVPPVNPRLLVACGSVNPITRRQMEYAAGQGITRVQLSPAQKLDPAWPESPQCARLIEQWSRVLETSGCLILDTNGSRDALGYVEEAGIPKEQLRGVIAGTLGRLVMKILDTGVEATLLLTGGDTLLGYLHAVGQYEVTPVCELMPGVVLSGIELQGKTYHIISKSGGFGEGDLIVNLLKQMGITVISGVRP</sequence>
<dbReference type="Pfam" id="PF17042">
    <property type="entry name" value="NBD_C"/>
    <property type="match status" value="1"/>
</dbReference>
<dbReference type="InterPro" id="IPR010737">
    <property type="entry name" value="4-carb_acid_sugar_kinase_N"/>
</dbReference>
<dbReference type="InterPro" id="IPR037051">
    <property type="entry name" value="4-carb_acid_sugar_kinase_N_sf"/>
</dbReference>
<name>A0A7T8B9P0_9SPIR</name>
<dbReference type="RefSeq" id="WP_215625978.1">
    <property type="nucleotide sequence ID" value="NZ_CP067089.2"/>
</dbReference>
<evidence type="ECO:0000256" key="2">
    <source>
        <dbReference type="ARBA" id="ARBA00022679"/>
    </source>
</evidence>
<dbReference type="EMBL" id="CP067089">
    <property type="protein sequence ID" value="QQO08672.1"/>
    <property type="molecule type" value="Genomic_DNA"/>
</dbReference>
<feature type="domain" description="Four-carbon acid sugar kinase nucleotide binding" evidence="8">
    <location>
        <begin position="244"/>
        <end position="408"/>
    </location>
</feature>
<keyword evidence="6" id="KW-0119">Carbohydrate metabolism</keyword>
<reference evidence="9" key="1">
    <citation type="submission" date="2021-01" db="EMBL/GenBank/DDBJ databases">
        <title>Description of Breznakiella homolactica.</title>
        <authorList>
            <person name="Song Y."/>
            <person name="Brune A."/>
        </authorList>
    </citation>
    <scope>NUCLEOTIDE SEQUENCE</scope>
    <source>
        <strain evidence="9">RmG30</strain>
    </source>
</reference>
<gene>
    <name evidence="9" type="ORF">JFL75_17345</name>
</gene>
<dbReference type="GO" id="GO:0016301">
    <property type="term" value="F:kinase activity"/>
    <property type="evidence" value="ECO:0007669"/>
    <property type="project" value="UniProtKB-KW"/>
</dbReference>
<dbReference type="AlphaFoldDB" id="A0A7T8B9P0"/>